<keyword evidence="3" id="KW-1003">Cell membrane</keyword>
<keyword evidence="6 7" id="KW-0472">Membrane</keyword>
<dbReference type="PANTHER" id="PTHR30043">
    <property type="entry name" value="PHOSPHONATES TRANSPORT SYSTEM PERMEASE PROTEIN"/>
    <property type="match status" value="1"/>
</dbReference>
<evidence type="ECO:0000256" key="5">
    <source>
        <dbReference type="ARBA" id="ARBA00022989"/>
    </source>
</evidence>
<feature type="domain" description="ABC transmembrane type-1" evidence="8">
    <location>
        <begin position="103"/>
        <end position="286"/>
    </location>
</feature>
<dbReference type="SUPFAM" id="SSF161098">
    <property type="entry name" value="MetI-like"/>
    <property type="match status" value="1"/>
</dbReference>
<dbReference type="AlphaFoldDB" id="A0A975RPH6"/>
<dbReference type="PANTHER" id="PTHR30043:SF1">
    <property type="entry name" value="ABC TRANSPORT SYSTEM PERMEASE PROTEIN P69"/>
    <property type="match status" value="1"/>
</dbReference>
<evidence type="ECO:0000256" key="4">
    <source>
        <dbReference type="ARBA" id="ARBA00022692"/>
    </source>
</evidence>
<feature type="transmembrane region" description="Helical" evidence="7">
    <location>
        <begin position="108"/>
        <end position="133"/>
    </location>
</feature>
<evidence type="ECO:0000256" key="6">
    <source>
        <dbReference type="ARBA" id="ARBA00023136"/>
    </source>
</evidence>
<evidence type="ECO:0000256" key="7">
    <source>
        <dbReference type="RuleBase" id="RU363032"/>
    </source>
</evidence>
<dbReference type="PROSITE" id="PS50928">
    <property type="entry name" value="ABC_TM1"/>
    <property type="match status" value="1"/>
</dbReference>
<gene>
    <name evidence="9" type="primary">phnE</name>
    <name evidence="9" type="ORF">KMZ29_15450</name>
</gene>
<dbReference type="InterPro" id="IPR035906">
    <property type="entry name" value="MetI-like_sf"/>
</dbReference>
<keyword evidence="5 7" id="KW-1133">Transmembrane helix</keyword>
<organism evidence="9 10">
    <name type="scientific">Bradyrhizobium sediminis</name>
    <dbReference type="NCBI Taxonomy" id="2840469"/>
    <lineage>
        <taxon>Bacteria</taxon>
        <taxon>Pseudomonadati</taxon>
        <taxon>Pseudomonadota</taxon>
        <taxon>Alphaproteobacteria</taxon>
        <taxon>Hyphomicrobiales</taxon>
        <taxon>Nitrobacteraceae</taxon>
        <taxon>Bradyrhizobium</taxon>
    </lineage>
</organism>
<evidence type="ECO:0000256" key="2">
    <source>
        <dbReference type="ARBA" id="ARBA00022448"/>
    </source>
</evidence>
<protein>
    <submittedName>
        <fullName evidence="9">Phosphonate ABC transporter, permease protein PhnE</fullName>
    </submittedName>
</protein>
<feature type="transmembrane region" description="Helical" evidence="7">
    <location>
        <begin position="37"/>
        <end position="55"/>
    </location>
</feature>
<dbReference type="GO" id="GO:0015416">
    <property type="term" value="F:ABC-type phosphonate transporter activity"/>
    <property type="evidence" value="ECO:0007669"/>
    <property type="project" value="InterPro"/>
</dbReference>
<name>A0A975RPH6_9BRAD</name>
<feature type="transmembrane region" description="Helical" evidence="7">
    <location>
        <begin position="263"/>
        <end position="285"/>
    </location>
</feature>
<keyword evidence="2 7" id="KW-0813">Transport</keyword>
<dbReference type="CDD" id="cd06261">
    <property type="entry name" value="TM_PBP2"/>
    <property type="match status" value="1"/>
</dbReference>
<dbReference type="EMBL" id="CP076134">
    <property type="protein sequence ID" value="QWG15807.1"/>
    <property type="molecule type" value="Genomic_DNA"/>
</dbReference>
<dbReference type="InterPro" id="IPR005769">
    <property type="entry name" value="PhnE/PtxC"/>
</dbReference>
<dbReference type="Proteomes" id="UP000680839">
    <property type="component" value="Chromosome"/>
</dbReference>
<evidence type="ECO:0000313" key="10">
    <source>
        <dbReference type="Proteomes" id="UP000680839"/>
    </source>
</evidence>
<dbReference type="Pfam" id="PF00528">
    <property type="entry name" value="BPD_transp_1"/>
    <property type="match status" value="1"/>
</dbReference>
<evidence type="ECO:0000256" key="3">
    <source>
        <dbReference type="ARBA" id="ARBA00022475"/>
    </source>
</evidence>
<dbReference type="InterPro" id="IPR000515">
    <property type="entry name" value="MetI-like"/>
</dbReference>
<comment type="similarity">
    <text evidence="7">Belongs to the binding-protein-dependent transport system permease family.</text>
</comment>
<sequence length="300" mass="32888">MRASRTLTSHLHRLPDQQTAALLGQYGAAVAAKRRRAVVFALAVAVAAALAAWGGEVDLRKFAEGLPRFWSYLYDILPKLRPSHFSADFTEWFWNLDGWLRLLAETLLVAYVGTFLGATIGFALCFFASANLMKNALARGLVRRLLEFCRTVPEIVFALLFVYALGLGPVPGVLAIAIHTVGALGKQFAEVVENIDMNPVEGVRATGGSWVEQIRFAVVPQVLSNVVSYTLLRFEINVRGASVMGFVGAGGIGKELLSSIRQFYYSDVSAILLMIIATVVVIDLLTERLRHRLLGIEGHR</sequence>
<comment type="subcellular location">
    <subcellularLocation>
        <location evidence="1 7">Cell membrane</location>
        <topology evidence="1 7">Multi-pass membrane protein</topology>
    </subcellularLocation>
</comment>
<evidence type="ECO:0000256" key="1">
    <source>
        <dbReference type="ARBA" id="ARBA00004651"/>
    </source>
</evidence>
<dbReference type="Gene3D" id="1.10.3720.10">
    <property type="entry name" value="MetI-like"/>
    <property type="match status" value="1"/>
</dbReference>
<evidence type="ECO:0000259" key="8">
    <source>
        <dbReference type="PROSITE" id="PS50928"/>
    </source>
</evidence>
<feature type="transmembrane region" description="Helical" evidence="7">
    <location>
        <begin position="154"/>
        <end position="178"/>
    </location>
</feature>
<proteinExistence type="inferred from homology"/>
<dbReference type="NCBIfam" id="TIGR01097">
    <property type="entry name" value="PhnE"/>
    <property type="match status" value="1"/>
</dbReference>
<keyword evidence="4 7" id="KW-0812">Transmembrane</keyword>
<reference evidence="9" key="1">
    <citation type="submission" date="2021-06" db="EMBL/GenBank/DDBJ databases">
        <title>Bradyrhizobium sp. S2-20-1 Genome sequencing.</title>
        <authorList>
            <person name="Jin L."/>
        </authorList>
    </citation>
    <scope>NUCLEOTIDE SEQUENCE</scope>
    <source>
        <strain evidence="9">S2-20-1</strain>
    </source>
</reference>
<dbReference type="GO" id="GO:0005886">
    <property type="term" value="C:plasma membrane"/>
    <property type="evidence" value="ECO:0007669"/>
    <property type="project" value="UniProtKB-SubCell"/>
</dbReference>
<accession>A0A975RPH6</accession>
<evidence type="ECO:0000313" key="9">
    <source>
        <dbReference type="EMBL" id="QWG15807.1"/>
    </source>
</evidence>